<evidence type="ECO:0000256" key="1">
    <source>
        <dbReference type="ARBA" id="ARBA00022448"/>
    </source>
</evidence>
<dbReference type="GO" id="GO:0005344">
    <property type="term" value="F:oxygen carrier activity"/>
    <property type="evidence" value="ECO:0007669"/>
    <property type="project" value="InterPro"/>
</dbReference>
<evidence type="ECO:0000256" key="4">
    <source>
        <dbReference type="ARBA" id="ARBA00023004"/>
    </source>
</evidence>
<dbReference type="Pfam" id="PF01152">
    <property type="entry name" value="Bac_globin"/>
    <property type="match status" value="1"/>
</dbReference>
<keyword evidence="1" id="KW-0813">Transport</keyword>
<gene>
    <name evidence="6" type="ORF">LPTSP4_14030</name>
</gene>
<dbReference type="Proteomes" id="UP000245133">
    <property type="component" value="Unassembled WGS sequence"/>
</dbReference>
<sequence>MPERDIFTPPEGPPGPMPGLEGIFSEWGEEGMRNLVSRFYDLIAESKIAAMFPEELTLAKQKQADFMIQVTGGPSLYLHNWGPARMRMRHFAFLINEESRQVWLSCYKQSLEEFSFSQESKAIFLKFLDQFSRWMVNQA</sequence>
<organism evidence="6 7">
    <name type="scientific">Leptospira ryugenii</name>
    <dbReference type="NCBI Taxonomy" id="1917863"/>
    <lineage>
        <taxon>Bacteria</taxon>
        <taxon>Pseudomonadati</taxon>
        <taxon>Spirochaetota</taxon>
        <taxon>Spirochaetia</taxon>
        <taxon>Leptospirales</taxon>
        <taxon>Leptospiraceae</taxon>
        <taxon>Leptospira</taxon>
    </lineage>
</organism>
<dbReference type="Gene3D" id="1.10.490.10">
    <property type="entry name" value="Globins"/>
    <property type="match status" value="1"/>
</dbReference>
<dbReference type="SUPFAM" id="SSF46458">
    <property type="entry name" value="Globin-like"/>
    <property type="match status" value="1"/>
</dbReference>
<keyword evidence="4" id="KW-0408">Iron</keyword>
<dbReference type="InterPro" id="IPR009050">
    <property type="entry name" value="Globin-like_sf"/>
</dbReference>
<dbReference type="InterPro" id="IPR012292">
    <property type="entry name" value="Globin/Proto"/>
</dbReference>
<name>A0A2P2DZ38_9LEPT</name>
<keyword evidence="2" id="KW-0349">Heme</keyword>
<keyword evidence="7" id="KW-1185">Reference proteome</keyword>
<dbReference type="InterPro" id="IPR044203">
    <property type="entry name" value="GlbO/GLB3-like"/>
</dbReference>
<reference evidence="6 7" key="1">
    <citation type="submission" date="2018-02" db="EMBL/GenBank/DDBJ databases">
        <title>Novel Leptospira species isolated from soil and water in Japan.</title>
        <authorList>
            <person name="Nakao R."/>
            <person name="Masuzawa T."/>
        </authorList>
    </citation>
    <scope>NUCLEOTIDE SEQUENCE [LARGE SCALE GENOMIC DNA]</scope>
    <source>
        <strain evidence="6 7">YH101</strain>
    </source>
</reference>
<dbReference type="GO" id="GO:0019825">
    <property type="term" value="F:oxygen binding"/>
    <property type="evidence" value="ECO:0007669"/>
    <property type="project" value="InterPro"/>
</dbReference>
<dbReference type="GO" id="GO:0046872">
    <property type="term" value="F:metal ion binding"/>
    <property type="evidence" value="ECO:0007669"/>
    <property type="project" value="UniProtKB-KW"/>
</dbReference>
<dbReference type="AlphaFoldDB" id="A0A2P2DZ38"/>
<evidence type="ECO:0000313" key="7">
    <source>
        <dbReference type="Proteomes" id="UP000245133"/>
    </source>
</evidence>
<proteinExistence type="inferred from homology"/>
<protein>
    <submittedName>
        <fullName evidence="6">Putative globin</fullName>
    </submittedName>
</protein>
<comment type="similarity">
    <text evidence="5">Belongs to the truncated hemoglobin family. Group II subfamily.</text>
</comment>
<evidence type="ECO:0000256" key="3">
    <source>
        <dbReference type="ARBA" id="ARBA00022723"/>
    </source>
</evidence>
<evidence type="ECO:0000256" key="5">
    <source>
        <dbReference type="ARBA" id="ARBA00034496"/>
    </source>
</evidence>
<dbReference type="GO" id="GO:0020037">
    <property type="term" value="F:heme binding"/>
    <property type="evidence" value="ECO:0007669"/>
    <property type="project" value="InterPro"/>
</dbReference>
<keyword evidence="3" id="KW-0479">Metal-binding</keyword>
<evidence type="ECO:0000256" key="2">
    <source>
        <dbReference type="ARBA" id="ARBA00022617"/>
    </source>
</evidence>
<dbReference type="PANTHER" id="PTHR47366">
    <property type="entry name" value="TWO-ON-TWO HEMOGLOBIN-3"/>
    <property type="match status" value="1"/>
</dbReference>
<comment type="caution">
    <text evidence="6">The sequence shown here is derived from an EMBL/GenBank/DDBJ whole genome shotgun (WGS) entry which is preliminary data.</text>
</comment>
<accession>A0A2P2DZ38</accession>
<evidence type="ECO:0000313" key="6">
    <source>
        <dbReference type="EMBL" id="GBF49883.1"/>
    </source>
</evidence>
<dbReference type="PANTHER" id="PTHR47366:SF1">
    <property type="entry name" value="TWO-ON-TWO HEMOGLOBIN-3"/>
    <property type="match status" value="1"/>
</dbReference>
<dbReference type="EMBL" id="BFBB01000003">
    <property type="protein sequence ID" value="GBF49883.1"/>
    <property type="molecule type" value="Genomic_DNA"/>
</dbReference>
<dbReference type="OrthoDB" id="9790913at2"/>
<dbReference type="InterPro" id="IPR001486">
    <property type="entry name" value="Hemoglobin_trunc"/>
</dbReference>